<evidence type="ECO:0000313" key="1">
    <source>
        <dbReference type="EMBL" id="CAK0808112.1"/>
    </source>
</evidence>
<proteinExistence type="predicted"/>
<reference evidence="1" key="1">
    <citation type="submission" date="2023-10" db="EMBL/GenBank/DDBJ databases">
        <authorList>
            <person name="Chen Y."/>
            <person name="Shah S."/>
            <person name="Dougan E. K."/>
            <person name="Thang M."/>
            <person name="Chan C."/>
        </authorList>
    </citation>
    <scope>NUCLEOTIDE SEQUENCE [LARGE SCALE GENOMIC DNA]</scope>
</reference>
<dbReference type="Proteomes" id="UP001189429">
    <property type="component" value="Unassembled WGS sequence"/>
</dbReference>
<accession>A0ABN9QSS6</accession>
<sequence>MKAGKHVLINIPRGMSAENALLRVQADARRLGGQCADMYFQQVNVTGSWAEVKQARGYHYSVSERDIEAPKWVAFGKVELKVVHGRTGSGLLYLNLYVKHLGRVGFPVGGLLGEDDHEDASAAPDSCAQRLALAAGARRDGGAEMASIAVASLA</sequence>
<dbReference type="EMBL" id="CAUYUJ010004097">
    <property type="protein sequence ID" value="CAK0808112.1"/>
    <property type="molecule type" value="Genomic_DNA"/>
</dbReference>
<evidence type="ECO:0000313" key="2">
    <source>
        <dbReference type="Proteomes" id="UP001189429"/>
    </source>
</evidence>
<keyword evidence="2" id="KW-1185">Reference proteome</keyword>
<protein>
    <submittedName>
        <fullName evidence="1">Uncharacterized protein</fullName>
    </submittedName>
</protein>
<gene>
    <name evidence="1" type="ORF">PCOR1329_LOCUS13801</name>
</gene>
<name>A0ABN9QSS6_9DINO</name>
<comment type="caution">
    <text evidence="1">The sequence shown here is derived from an EMBL/GenBank/DDBJ whole genome shotgun (WGS) entry which is preliminary data.</text>
</comment>
<organism evidence="1 2">
    <name type="scientific">Prorocentrum cordatum</name>
    <dbReference type="NCBI Taxonomy" id="2364126"/>
    <lineage>
        <taxon>Eukaryota</taxon>
        <taxon>Sar</taxon>
        <taxon>Alveolata</taxon>
        <taxon>Dinophyceae</taxon>
        <taxon>Prorocentrales</taxon>
        <taxon>Prorocentraceae</taxon>
        <taxon>Prorocentrum</taxon>
    </lineage>
</organism>